<evidence type="ECO:0000313" key="1">
    <source>
        <dbReference type="EMBL" id="GKV28434.1"/>
    </source>
</evidence>
<sequence>MSMRGTWLGENDMVGKGFGSPSRCGSLRTTGFSVLEECVPFSPLVGRSSGGFGKHSLSKEVA</sequence>
<dbReference type="EMBL" id="BPVZ01000079">
    <property type="protein sequence ID" value="GKV28434.1"/>
    <property type="molecule type" value="Genomic_DNA"/>
</dbReference>
<organism evidence="1 2">
    <name type="scientific">Rubroshorea leprosula</name>
    <dbReference type="NCBI Taxonomy" id="152421"/>
    <lineage>
        <taxon>Eukaryota</taxon>
        <taxon>Viridiplantae</taxon>
        <taxon>Streptophyta</taxon>
        <taxon>Embryophyta</taxon>
        <taxon>Tracheophyta</taxon>
        <taxon>Spermatophyta</taxon>
        <taxon>Magnoliopsida</taxon>
        <taxon>eudicotyledons</taxon>
        <taxon>Gunneridae</taxon>
        <taxon>Pentapetalae</taxon>
        <taxon>rosids</taxon>
        <taxon>malvids</taxon>
        <taxon>Malvales</taxon>
        <taxon>Dipterocarpaceae</taxon>
        <taxon>Rubroshorea</taxon>
    </lineage>
</organism>
<dbReference type="AlphaFoldDB" id="A0AAV5KUT6"/>
<gene>
    <name evidence="1" type="ORF">SLEP1_g37493</name>
</gene>
<comment type="caution">
    <text evidence="1">The sequence shown here is derived from an EMBL/GenBank/DDBJ whole genome shotgun (WGS) entry which is preliminary data.</text>
</comment>
<name>A0AAV5KUT6_9ROSI</name>
<accession>A0AAV5KUT6</accession>
<proteinExistence type="predicted"/>
<evidence type="ECO:0000313" key="2">
    <source>
        <dbReference type="Proteomes" id="UP001054252"/>
    </source>
</evidence>
<dbReference type="Proteomes" id="UP001054252">
    <property type="component" value="Unassembled WGS sequence"/>
</dbReference>
<reference evidence="1 2" key="1">
    <citation type="journal article" date="2021" name="Commun. Biol.">
        <title>The genome of Shorea leprosula (Dipterocarpaceae) highlights the ecological relevance of drought in aseasonal tropical rainforests.</title>
        <authorList>
            <person name="Ng K.K.S."/>
            <person name="Kobayashi M.J."/>
            <person name="Fawcett J.A."/>
            <person name="Hatakeyama M."/>
            <person name="Paape T."/>
            <person name="Ng C.H."/>
            <person name="Ang C.C."/>
            <person name="Tnah L.H."/>
            <person name="Lee C.T."/>
            <person name="Nishiyama T."/>
            <person name="Sese J."/>
            <person name="O'Brien M.J."/>
            <person name="Copetti D."/>
            <person name="Mohd Noor M.I."/>
            <person name="Ong R.C."/>
            <person name="Putra M."/>
            <person name="Sireger I.Z."/>
            <person name="Indrioko S."/>
            <person name="Kosugi Y."/>
            <person name="Izuno A."/>
            <person name="Isagi Y."/>
            <person name="Lee S.L."/>
            <person name="Shimizu K.K."/>
        </authorList>
    </citation>
    <scope>NUCLEOTIDE SEQUENCE [LARGE SCALE GENOMIC DNA]</scope>
    <source>
        <strain evidence="1">214</strain>
    </source>
</reference>
<keyword evidence="2" id="KW-1185">Reference proteome</keyword>
<protein>
    <submittedName>
        <fullName evidence="1">Uncharacterized protein</fullName>
    </submittedName>
</protein>